<comment type="caution">
    <text evidence="6">The sequence shown here is derived from an EMBL/GenBank/DDBJ whole genome shotgun (WGS) entry which is preliminary data.</text>
</comment>
<dbReference type="PROSITE" id="PS51118">
    <property type="entry name" value="HTH_HXLR"/>
    <property type="match status" value="1"/>
</dbReference>
<protein>
    <submittedName>
        <fullName evidence="6">Winged helix-turn-helix transcriptional regulator</fullName>
    </submittedName>
</protein>
<dbReference type="Gene3D" id="1.10.10.10">
    <property type="entry name" value="Winged helix-like DNA-binding domain superfamily/Winged helix DNA-binding domain"/>
    <property type="match status" value="1"/>
</dbReference>
<keyword evidence="3" id="KW-0804">Transcription</keyword>
<organism evidence="6 7">
    <name type="scientific">Streptomyces monticola</name>
    <dbReference type="NCBI Taxonomy" id="2666263"/>
    <lineage>
        <taxon>Bacteria</taxon>
        <taxon>Bacillati</taxon>
        <taxon>Actinomycetota</taxon>
        <taxon>Actinomycetes</taxon>
        <taxon>Kitasatosporales</taxon>
        <taxon>Streptomycetaceae</taxon>
        <taxon>Streptomyces</taxon>
    </lineage>
</organism>
<sequence>MKRTSLAHWPCSIARTMDLLGDWWTPLVLREAFYGIKRFDDFQRSLGLARNTLTARLQRLVEEGMLERVPYQRRPERFEYQLTDKGREFFPVLAAMMAWGDRWLTGTAGAPVTLRHTECGHETRAAVVCEHCREPLTADSVHSEMGPGFPAKLAERADVRERFGPAAGDSRRP</sequence>
<proteinExistence type="predicted"/>
<reference evidence="7" key="1">
    <citation type="journal article" date="2019" name="Int. J. Syst. Evol. Microbiol.">
        <title>The Global Catalogue of Microorganisms (GCM) 10K type strain sequencing project: providing services to taxonomists for standard genome sequencing and annotation.</title>
        <authorList>
            <consortium name="The Broad Institute Genomics Platform"/>
            <consortium name="The Broad Institute Genome Sequencing Center for Infectious Disease"/>
            <person name="Wu L."/>
            <person name="Ma J."/>
        </authorList>
    </citation>
    <scope>NUCLEOTIDE SEQUENCE [LARGE SCALE GENOMIC DNA]</scope>
    <source>
        <strain evidence="7">SYNS20</strain>
    </source>
</reference>
<name>A0ABW2JY60_9ACTN</name>
<evidence type="ECO:0000256" key="1">
    <source>
        <dbReference type="ARBA" id="ARBA00023015"/>
    </source>
</evidence>
<dbReference type="InterPro" id="IPR036388">
    <property type="entry name" value="WH-like_DNA-bd_sf"/>
</dbReference>
<dbReference type="EMBL" id="JBHTCF010000039">
    <property type="protein sequence ID" value="MFC7310652.1"/>
    <property type="molecule type" value="Genomic_DNA"/>
</dbReference>
<keyword evidence="2" id="KW-0238">DNA-binding</keyword>
<evidence type="ECO:0000259" key="5">
    <source>
        <dbReference type="PROSITE" id="PS51118"/>
    </source>
</evidence>
<accession>A0ABW2JY60</accession>
<dbReference type="InterPro" id="IPR002577">
    <property type="entry name" value="HTH_HxlR"/>
</dbReference>
<dbReference type="PANTHER" id="PTHR33204">
    <property type="entry name" value="TRANSCRIPTIONAL REGULATOR, MARR FAMILY"/>
    <property type="match status" value="1"/>
</dbReference>
<evidence type="ECO:0000256" key="3">
    <source>
        <dbReference type="ARBA" id="ARBA00023163"/>
    </source>
</evidence>
<evidence type="ECO:0000256" key="4">
    <source>
        <dbReference type="SAM" id="MobiDB-lite"/>
    </source>
</evidence>
<dbReference type="Pfam" id="PF01638">
    <property type="entry name" value="HxlR"/>
    <property type="match status" value="1"/>
</dbReference>
<feature type="domain" description="HTH hxlR-type" evidence="5">
    <location>
        <begin position="11"/>
        <end position="108"/>
    </location>
</feature>
<evidence type="ECO:0000313" key="7">
    <source>
        <dbReference type="Proteomes" id="UP001596523"/>
    </source>
</evidence>
<gene>
    <name evidence="6" type="ORF">ACFQVC_41375</name>
</gene>
<dbReference type="Proteomes" id="UP001596523">
    <property type="component" value="Unassembled WGS sequence"/>
</dbReference>
<feature type="region of interest" description="Disordered" evidence="4">
    <location>
        <begin position="154"/>
        <end position="173"/>
    </location>
</feature>
<dbReference type="PANTHER" id="PTHR33204:SF18">
    <property type="entry name" value="TRANSCRIPTIONAL REGULATORY PROTEIN"/>
    <property type="match status" value="1"/>
</dbReference>
<keyword evidence="7" id="KW-1185">Reference proteome</keyword>
<keyword evidence="1" id="KW-0805">Transcription regulation</keyword>
<evidence type="ECO:0000256" key="2">
    <source>
        <dbReference type="ARBA" id="ARBA00023125"/>
    </source>
</evidence>
<dbReference type="SUPFAM" id="SSF46785">
    <property type="entry name" value="Winged helix' DNA-binding domain"/>
    <property type="match status" value="1"/>
</dbReference>
<dbReference type="InterPro" id="IPR036390">
    <property type="entry name" value="WH_DNA-bd_sf"/>
</dbReference>
<evidence type="ECO:0000313" key="6">
    <source>
        <dbReference type="EMBL" id="MFC7310652.1"/>
    </source>
</evidence>
<dbReference type="RefSeq" id="WP_381841579.1">
    <property type="nucleotide sequence ID" value="NZ_JBHTCF010000039.1"/>
</dbReference>